<gene>
    <name evidence="2" type="ORF">CEXT_718921</name>
</gene>
<comment type="caution">
    <text evidence="2">The sequence shown here is derived from an EMBL/GenBank/DDBJ whole genome shotgun (WGS) entry which is preliminary data.</text>
</comment>
<organism evidence="2 3">
    <name type="scientific">Caerostris extrusa</name>
    <name type="common">Bark spider</name>
    <name type="synonym">Caerostris bankana</name>
    <dbReference type="NCBI Taxonomy" id="172846"/>
    <lineage>
        <taxon>Eukaryota</taxon>
        <taxon>Metazoa</taxon>
        <taxon>Ecdysozoa</taxon>
        <taxon>Arthropoda</taxon>
        <taxon>Chelicerata</taxon>
        <taxon>Arachnida</taxon>
        <taxon>Araneae</taxon>
        <taxon>Araneomorphae</taxon>
        <taxon>Entelegynae</taxon>
        <taxon>Araneoidea</taxon>
        <taxon>Araneidae</taxon>
        <taxon>Caerostris</taxon>
    </lineage>
</organism>
<feature type="compositionally biased region" description="Basic and acidic residues" evidence="1">
    <location>
        <begin position="147"/>
        <end position="160"/>
    </location>
</feature>
<name>A0AAV4PXZ4_CAEEX</name>
<reference evidence="2 3" key="1">
    <citation type="submission" date="2021-06" db="EMBL/GenBank/DDBJ databases">
        <title>Caerostris extrusa draft genome.</title>
        <authorList>
            <person name="Kono N."/>
            <person name="Arakawa K."/>
        </authorList>
    </citation>
    <scope>NUCLEOTIDE SEQUENCE [LARGE SCALE GENOMIC DNA]</scope>
</reference>
<dbReference type="AlphaFoldDB" id="A0AAV4PXZ4"/>
<evidence type="ECO:0000313" key="2">
    <source>
        <dbReference type="EMBL" id="GIY01094.1"/>
    </source>
</evidence>
<keyword evidence="3" id="KW-1185">Reference proteome</keyword>
<feature type="compositionally biased region" description="Basic residues" evidence="1">
    <location>
        <begin position="164"/>
        <end position="176"/>
    </location>
</feature>
<evidence type="ECO:0000256" key="1">
    <source>
        <dbReference type="SAM" id="MobiDB-lite"/>
    </source>
</evidence>
<sequence>MDFSLLQPLVTGRKEKITKSLLTSKITFKDLAPTSKARPKGNWNSLSYLRYETKFDGTEYLKRFTIPFSIDVTPSKTSPMLRPDLQIAKCQLLTKKKGRGYVTRRKKYKKKKKKIRFFFESSFKVHHPIFNRRDAVKNPTNAPSSPPDRKMSIVNKEEGPWLRYSKKKNNIKKKGRGSSSNRALKVYKRRF</sequence>
<dbReference type="EMBL" id="BPLR01005259">
    <property type="protein sequence ID" value="GIY01094.1"/>
    <property type="molecule type" value="Genomic_DNA"/>
</dbReference>
<protein>
    <submittedName>
        <fullName evidence="2">Uncharacterized protein</fullName>
    </submittedName>
</protein>
<evidence type="ECO:0000313" key="3">
    <source>
        <dbReference type="Proteomes" id="UP001054945"/>
    </source>
</evidence>
<feature type="region of interest" description="Disordered" evidence="1">
    <location>
        <begin position="134"/>
        <end position="191"/>
    </location>
</feature>
<dbReference type="Proteomes" id="UP001054945">
    <property type="component" value="Unassembled WGS sequence"/>
</dbReference>
<accession>A0AAV4PXZ4</accession>
<proteinExistence type="predicted"/>